<dbReference type="SUPFAM" id="SSF52266">
    <property type="entry name" value="SGNH hydrolase"/>
    <property type="match status" value="1"/>
</dbReference>
<accession>A0A3A4BBE5</accession>
<organism evidence="2 3">
    <name type="scientific">Bailinhaonella thermotolerans</name>
    <dbReference type="NCBI Taxonomy" id="1070861"/>
    <lineage>
        <taxon>Bacteria</taxon>
        <taxon>Bacillati</taxon>
        <taxon>Actinomycetota</taxon>
        <taxon>Actinomycetes</taxon>
        <taxon>Streptosporangiales</taxon>
        <taxon>Streptosporangiaceae</taxon>
        <taxon>Bailinhaonella</taxon>
    </lineage>
</organism>
<dbReference type="Gene3D" id="3.40.50.1110">
    <property type="entry name" value="SGNH hydrolase"/>
    <property type="match status" value="1"/>
</dbReference>
<dbReference type="AlphaFoldDB" id="A0A3A4BBE5"/>
<dbReference type="InterPro" id="IPR013830">
    <property type="entry name" value="SGNH_hydro"/>
</dbReference>
<dbReference type="RefSeq" id="WP_119924836.1">
    <property type="nucleotide sequence ID" value="NZ_QZEY01000001.1"/>
</dbReference>
<keyword evidence="3" id="KW-1185">Reference proteome</keyword>
<name>A0A3A4BBE5_9ACTN</name>
<dbReference type="OrthoDB" id="2060945at2"/>
<dbReference type="InterPro" id="IPR036514">
    <property type="entry name" value="SGNH_hydro_sf"/>
</dbReference>
<reference evidence="2 3" key="1">
    <citation type="submission" date="2018-09" db="EMBL/GenBank/DDBJ databases">
        <title>YIM 75507 draft genome.</title>
        <authorList>
            <person name="Tang S."/>
            <person name="Feng Y."/>
        </authorList>
    </citation>
    <scope>NUCLEOTIDE SEQUENCE [LARGE SCALE GENOMIC DNA]</scope>
    <source>
        <strain evidence="2 3">YIM 75507</strain>
    </source>
</reference>
<feature type="domain" description="SGNH hydrolase-type esterase" evidence="1">
    <location>
        <begin position="174"/>
        <end position="362"/>
    </location>
</feature>
<evidence type="ECO:0000259" key="1">
    <source>
        <dbReference type="Pfam" id="PF13472"/>
    </source>
</evidence>
<gene>
    <name evidence="2" type="ORF">D5H75_03575</name>
</gene>
<proteinExistence type="predicted"/>
<comment type="caution">
    <text evidence="2">The sequence shown here is derived from an EMBL/GenBank/DDBJ whole genome shotgun (WGS) entry which is preliminary data.</text>
</comment>
<dbReference type="Gene3D" id="2.60.120.260">
    <property type="entry name" value="Galactose-binding domain-like"/>
    <property type="match status" value="1"/>
</dbReference>
<evidence type="ECO:0000313" key="2">
    <source>
        <dbReference type="EMBL" id="RJL35863.1"/>
    </source>
</evidence>
<dbReference type="Pfam" id="PF13472">
    <property type="entry name" value="Lipase_GDSL_2"/>
    <property type="match status" value="1"/>
</dbReference>
<evidence type="ECO:0000313" key="3">
    <source>
        <dbReference type="Proteomes" id="UP000265768"/>
    </source>
</evidence>
<protein>
    <submittedName>
        <fullName evidence="2">Lipase</fullName>
    </submittedName>
</protein>
<dbReference type="Proteomes" id="UP000265768">
    <property type="component" value="Unassembled WGS sequence"/>
</dbReference>
<sequence>MQSVLRAALGCVAGAVESVSGASGVTFHRSSATARARLADIGFDFMSSVPSGVRIEALTDAGALELDVALTQVLLPGMDPAPTAFDLVVDGELRDPVTTSEQTLVLVDPVTEGMEYRPAGPATLRFDLGPGGGDRRVEIWLPNGVSTRLLDVRITAGSSLRPAPSGAPVWVHHGSSISQCSEADRPTGTWPAIVARRAGRSLVNLALGGQCHLDQFAARLIRDLPAAVISLELGINVINGDTMRERVFVPAFHGFLDTIRDGHPRTPIVIITPIVCPAAEHRPGPTLLDDDRNNYVPDRPAALARGALTLTRVRELLHQHVELRRKEGDADLHIIDGLALFGPGDVADLPDGLHPNAAGYRRMADRFLPLAFEPPGPLG</sequence>
<dbReference type="EMBL" id="QZEY01000001">
    <property type="protein sequence ID" value="RJL35863.1"/>
    <property type="molecule type" value="Genomic_DNA"/>
</dbReference>